<proteinExistence type="inferred from homology"/>
<keyword evidence="4 6" id="KW-0663">Pyridoxal phosphate</keyword>
<evidence type="ECO:0000256" key="1">
    <source>
        <dbReference type="ARBA" id="ARBA00001933"/>
    </source>
</evidence>
<sequence>MGDRCPQPKRLHLRGGAGVHPNGDGHPPQHVEVGVRRRGARRGRHLQSRGVVRQWVCHQSGQIQVRSGMQVLFTSEDAHYSIYKMAALQGLGEEGVITVRTDSEGRMDVSHLKAQIETAVAAGCAPFMVSATAGTTVLGAFDPLPEIADVCAKYGLWLHVDAAWGGGLLFSRTYRGRLKGIERADSVTWNPHKLLAVPQQCSTLLLRHQGLLSECHSRSASYLFQRDKFYDLKYDTGDKYLQCGRRADVLKFWFMWKAKGTIGLEKHVDKIMDNIGYFVEEIQKRSCFKMVIEKPAFANICFWLIPPRLQGQQGSPDFSSQLHRVAPKVKERMMKKGSLMVTYQPLREWPNFFRFVLQNSGTSFKDMDFVLNEIESLGKDL</sequence>
<dbReference type="InterPro" id="IPR015424">
    <property type="entry name" value="PyrdxlP-dep_Trfase"/>
</dbReference>
<dbReference type="GO" id="GO:0030170">
    <property type="term" value="F:pyridoxal phosphate binding"/>
    <property type="evidence" value="ECO:0007669"/>
    <property type="project" value="InterPro"/>
</dbReference>
<dbReference type="PANTHER" id="PTHR45677:SF12">
    <property type="entry name" value="BLACK, ISOFORM A"/>
    <property type="match status" value="1"/>
</dbReference>
<evidence type="ECO:0000313" key="10">
    <source>
        <dbReference type="Proteomes" id="UP000792457"/>
    </source>
</evidence>
<evidence type="ECO:0000256" key="6">
    <source>
        <dbReference type="PIRSR" id="PIRSR602129-50"/>
    </source>
</evidence>
<evidence type="ECO:0000313" key="9">
    <source>
        <dbReference type="EMBL" id="KAG8232468.1"/>
    </source>
</evidence>
<gene>
    <name evidence="9" type="ORF">J437_LFUL012114</name>
</gene>
<protein>
    <submittedName>
        <fullName evidence="9">Uncharacterized protein</fullName>
    </submittedName>
</protein>
<dbReference type="PANTHER" id="PTHR45677">
    <property type="entry name" value="GLUTAMATE DECARBOXYLASE-RELATED"/>
    <property type="match status" value="1"/>
</dbReference>
<dbReference type="InterPro" id="IPR002129">
    <property type="entry name" value="PyrdxlP-dep_de-COase"/>
</dbReference>
<comment type="cofactor">
    <cofactor evidence="1 6 7">
        <name>pyridoxal 5'-phosphate</name>
        <dbReference type="ChEBI" id="CHEBI:597326"/>
    </cofactor>
</comment>
<evidence type="ECO:0000256" key="4">
    <source>
        <dbReference type="ARBA" id="ARBA00022898"/>
    </source>
</evidence>
<dbReference type="GO" id="GO:0016831">
    <property type="term" value="F:carboxy-lyase activity"/>
    <property type="evidence" value="ECO:0007669"/>
    <property type="project" value="UniProtKB-KW"/>
</dbReference>
<dbReference type="GO" id="GO:0019752">
    <property type="term" value="P:carboxylic acid metabolic process"/>
    <property type="evidence" value="ECO:0007669"/>
    <property type="project" value="InterPro"/>
</dbReference>
<keyword evidence="10" id="KW-1185">Reference proteome</keyword>
<dbReference type="Proteomes" id="UP000792457">
    <property type="component" value="Unassembled WGS sequence"/>
</dbReference>
<reference evidence="9" key="1">
    <citation type="submission" date="2013-04" db="EMBL/GenBank/DDBJ databases">
        <authorList>
            <person name="Qu J."/>
            <person name="Murali S.C."/>
            <person name="Bandaranaike D."/>
            <person name="Bellair M."/>
            <person name="Blankenburg K."/>
            <person name="Chao H."/>
            <person name="Dinh H."/>
            <person name="Doddapaneni H."/>
            <person name="Downs B."/>
            <person name="Dugan-Rocha S."/>
            <person name="Elkadiri S."/>
            <person name="Gnanaolivu R.D."/>
            <person name="Hernandez B."/>
            <person name="Javaid M."/>
            <person name="Jayaseelan J.C."/>
            <person name="Lee S."/>
            <person name="Li M."/>
            <person name="Ming W."/>
            <person name="Munidasa M."/>
            <person name="Muniz J."/>
            <person name="Nguyen L."/>
            <person name="Ongeri F."/>
            <person name="Osuji N."/>
            <person name="Pu L.-L."/>
            <person name="Puazo M."/>
            <person name="Qu C."/>
            <person name="Quiroz J."/>
            <person name="Raj R."/>
            <person name="Weissenberger G."/>
            <person name="Xin Y."/>
            <person name="Zou X."/>
            <person name="Han Y."/>
            <person name="Richards S."/>
            <person name="Worley K."/>
            <person name="Muzny D."/>
            <person name="Gibbs R."/>
        </authorList>
    </citation>
    <scope>NUCLEOTIDE SEQUENCE</scope>
    <source>
        <strain evidence="9">Sampled in the wild</strain>
    </source>
</reference>
<dbReference type="AlphaFoldDB" id="A0A8K0KHM5"/>
<name>A0A8K0KHM5_LADFU</name>
<accession>A0A8K0KHM5</accession>
<organism evidence="9 10">
    <name type="scientific">Ladona fulva</name>
    <name type="common">Scarce chaser dragonfly</name>
    <name type="synonym">Libellula fulva</name>
    <dbReference type="NCBI Taxonomy" id="123851"/>
    <lineage>
        <taxon>Eukaryota</taxon>
        <taxon>Metazoa</taxon>
        <taxon>Ecdysozoa</taxon>
        <taxon>Arthropoda</taxon>
        <taxon>Hexapoda</taxon>
        <taxon>Insecta</taxon>
        <taxon>Pterygota</taxon>
        <taxon>Palaeoptera</taxon>
        <taxon>Odonata</taxon>
        <taxon>Epiprocta</taxon>
        <taxon>Anisoptera</taxon>
        <taxon>Libelluloidea</taxon>
        <taxon>Libellulidae</taxon>
        <taxon>Ladona</taxon>
    </lineage>
</organism>
<evidence type="ECO:0000256" key="8">
    <source>
        <dbReference type="SAM" id="MobiDB-lite"/>
    </source>
</evidence>
<feature type="region of interest" description="Disordered" evidence="8">
    <location>
        <begin position="1"/>
        <end position="30"/>
    </location>
</feature>
<keyword evidence="3" id="KW-0210">Decarboxylase</keyword>
<dbReference type="InterPro" id="IPR015421">
    <property type="entry name" value="PyrdxlP-dep_Trfase_major"/>
</dbReference>
<reference evidence="9" key="2">
    <citation type="submission" date="2017-10" db="EMBL/GenBank/DDBJ databases">
        <title>Ladona fulva Genome sequencing and assembly.</title>
        <authorList>
            <person name="Murali S."/>
            <person name="Richards S."/>
            <person name="Bandaranaike D."/>
            <person name="Bellair M."/>
            <person name="Blankenburg K."/>
            <person name="Chao H."/>
            <person name="Dinh H."/>
            <person name="Doddapaneni H."/>
            <person name="Dugan-Rocha S."/>
            <person name="Elkadiri S."/>
            <person name="Gnanaolivu R."/>
            <person name="Hernandez B."/>
            <person name="Skinner E."/>
            <person name="Javaid M."/>
            <person name="Lee S."/>
            <person name="Li M."/>
            <person name="Ming W."/>
            <person name="Munidasa M."/>
            <person name="Muniz J."/>
            <person name="Nguyen L."/>
            <person name="Hughes D."/>
            <person name="Osuji N."/>
            <person name="Pu L.-L."/>
            <person name="Puazo M."/>
            <person name="Qu C."/>
            <person name="Quiroz J."/>
            <person name="Raj R."/>
            <person name="Weissenberger G."/>
            <person name="Xin Y."/>
            <person name="Zou X."/>
            <person name="Han Y."/>
            <person name="Worley K."/>
            <person name="Muzny D."/>
            <person name="Gibbs R."/>
        </authorList>
    </citation>
    <scope>NUCLEOTIDE SEQUENCE</scope>
    <source>
        <strain evidence="9">Sampled in the wild</strain>
    </source>
</reference>
<dbReference type="OrthoDB" id="392571at2759"/>
<dbReference type="Pfam" id="PF00282">
    <property type="entry name" value="Pyridoxal_deC"/>
    <property type="match status" value="1"/>
</dbReference>
<dbReference type="EMBL" id="KZ308620">
    <property type="protein sequence ID" value="KAG8232468.1"/>
    <property type="molecule type" value="Genomic_DNA"/>
</dbReference>
<dbReference type="SUPFAM" id="SSF53383">
    <property type="entry name" value="PLP-dependent transferases"/>
    <property type="match status" value="1"/>
</dbReference>
<dbReference type="Gene3D" id="3.90.1150.170">
    <property type="match status" value="1"/>
</dbReference>
<evidence type="ECO:0000256" key="7">
    <source>
        <dbReference type="RuleBase" id="RU000382"/>
    </source>
</evidence>
<evidence type="ECO:0000256" key="3">
    <source>
        <dbReference type="ARBA" id="ARBA00022793"/>
    </source>
</evidence>
<feature type="modified residue" description="N6-(pyridoxal phosphate)lysine" evidence="6">
    <location>
        <position position="193"/>
    </location>
</feature>
<evidence type="ECO:0000256" key="5">
    <source>
        <dbReference type="ARBA" id="ARBA00023239"/>
    </source>
</evidence>
<dbReference type="Gene3D" id="3.40.640.10">
    <property type="entry name" value="Type I PLP-dependent aspartate aminotransferase-like (Major domain)"/>
    <property type="match status" value="1"/>
</dbReference>
<evidence type="ECO:0000256" key="2">
    <source>
        <dbReference type="ARBA" id="ARBA00009533"/>
    </source>
</evidence>
<comment type="similarity">
    <text evidence="2 7">Belongs to the group II decarboxylase family.</text>
</comment>
<comment type="caution">
    <text evidence="9">The sequence shown here is derived from an EMBL/GenBank/DDBJ whole genome shotgun (WGS) entry which is preliminary data.</text>
</comment>
<dbReference type="GO" id="GO:0005737">
    <property type="term" value="C:cytoplasm"/>
    <property type="evidence" value="ECO:0007669"/>
    <property type="project" value="TreeGrafter"/>
</dbReference>
<keyword evidence="5 7" id="KW-0456">Lyase</keyword>